<sequence length="249" mass="28633">MSEIAFKFSDMIREIQTFEAVARGFLDESAPGVLANYSRQLQFIEREKPQGVSHWIISKDRPLKTAVSRGHYDRHGQLDVFATISTKWEIRCPAEKSKKKLPQKIFHLTGLASTTVKVFSKRDDDTEELLTAWQSDIGDADSPGCHFHIQVQHEDEQPPYPKTFPVPRFPSLLTSPLAAAEFVISELFQSEWIKSARPTSSDHIKWSAIQQNRMRNLLEWQRDIVADSIWSPWTFLKRAKPHSDIFGLN</sequence>
<accession>A0A7Y9NKX8</accession>
<organism evidence="1 2">
    <name type="scientific">Tunturiibacter lichenicola</name>
    <dbReference type="NCBI Taxonomy" id="2051959"/>
    <lineage>
        <taxon>Bacteria</taxon>
        <taxon>Pseudomonadati</taxon>
        <taxon>Acidobacteriota</taxon>
        <taxon>Terriglobia</taxon>
        <taxon>Terriglobales</taxon>
        <taxon>Acidobacteriaceae</taxon>
        <taxon>Tunturiibacter</taxon>
    </lineage>
</organism>
<gene>
    <name evidence="1" type="ORF">HDF12_001578</name>
</gene>
<dbReference type="AlphaFoldDB" id="A0A7Y9NKX8"/>
<evidence type="ECO:0000313" key="2">
    <source>
        <dbReference type="Proteomes" id="UP000534186"/>
    </source>
</evidence>
<proteinExistence type="predicted"/>
<comment type="caution">
    <text evidence="1">The sequence shown here is derived from an EMBL/GenBank/DDBJ whole genome shotgun (WGS) entry which is preliminary data.</text>
</comment>
<protein>
    <submittedName>
        <fullName evidence="1">Uncharacterized protein</fullName>
    </submittedName>
</protein>
<dbReference type="EMBL" id="JACCCV010000001">
    <property type="protein sequence ID" value="NYF51213.1"/>
    <property type="molecule type" value="Genomic_DNA"/>
</dbReference>
<name>A0A7Y9NKX8_9BACT</name>
<reference evidence="1 2" key="1">
    <citation type="submission" date="2020-07" db="EMBL/GenBank/DDBJ databases">
        <title>Genomic Encyclopedia of Type Strains, Phase IV (KMG-V): Genome sequencing to study the core and pangenomes of soil and plant-associated prokaryotes.</title>
        <authorList>
            <person name="Whitman W."/>
        </authorList>
    </citation>
    <scope>NUCLEOTIDE SEQUENCE [LARGE SCALE GENOMIC DNA]</scope>
    <source>
        <strain evidence="1 2">M8UP30</strain>
    </source>
</reference>
<dbReference type="Proteomes" id="UP000534186">
    <property type="component" value="Unassembled WGS sequence"/>
</dbReference>
<evidence type="ECO:0000313" key="1">
    <source>
        <dbReference type="EMBL" id="NYF51213.1"/>
    </source>
</evidence>